<evidence type="ECO:0008006" key="3">
    <source>
        <dbReference type="Google" id="ProtNLM"/>
    </source>
</evidence>
<organism evidence="1 2">
    <name type="scientific">Aquabacterium soli</name>
    <dbReference type="NCBI Taxonomy" id="2493092"/>
    <lineage>
        <taxon>Bacteria</taxon>
        <taxon>Pseudomonadati</taxon>
        <taxon>Pseudomonadota</taxon>
        <taxon>Betaproteobacteria</taxon>
        <taxon>Burkholderiales</taxon>
        <taxon>Aquabacterium</taxon>
    </lineage>
</organism>
<dbReference type="Proteomes" id="UP000269265">
    <property type="component" value="Unassembled WGS sequence"/>
</dbReference>
<keyword evidence="2" id="KW-1185">Reference proteome</keyword>
<proteinExistence type="predicted"/>
<name>A0A3R8TUA3_9BURK</name>
<reference evidence="1 2" key="1">
    <citation type="submission" date="2018-12" db="EMBL/GenBank/DDBJ databases">
        <title>The whole draft genome of Aquabacterium sp. SJQ9.</title>
        <authorList>
            <person name="Sun L."/>
            <person name="Gao X."/>
            <person name="Chen W."/>
            <person name="Huang K."/>
        </authorList>
    </citation>
    <scope>NUCLEOTIDE SEQUENCE [LARGE SCALE GENOMIC DNA]</scope>
    <source>
        <strain evidence="1 2">SJQ9</strain>
    </source>
</reference>
<dbReference type="RefSeq" id="WP_125242729.1">
    <property type="nucleotide sequence ID" value="NZ_RSED01000005.1"/>
</dbReference>
<dbReference type="GO" id="GO:0016788">
    <property type="term" value="F:hydrolase activity, acting on ester bonds"/>
    <property type="evidence" value="ECO:0007669"/>
    <property type="project" value="InterPro"/>
</dbReference>
<dbReference type="OrthoDB" id="9148933at2"/>
<dbReference type="Pfam" id="PF00657">
    <property type="entry name" value="Lipase_GDSL"/>
    <property type="match status" value="1"/>
</dbReference>
<accession>A0A3R8TUA3</accession>
<comment type="caution">
    <text evidence="1">The sequence shown here is derived from an EMBL/GenBank/DDBJ whole genome shotgun (WGS) entry which is preliminary data.</text>
</comment>
<sequence length="416" mass="43916">MTFAGTARVHQSLPAWRRLARAGVAMAAAATLLTACGGGDQVKEFQATKLVSFGDENSALVEVSVGGAGAVTTIKGLKYGVNSVGLLRTAVPSDNTVAADSAQPAWLNFPTSAPVAGSLTLTAASNGSYVVLQDFVLNSAFTDGKPNADLTVRYLYTYYCSDYPLWIQSLARNYGLGYRDQCPTESGSGAVTYAAAGATVADTAAQFAAHRGEIGAGSLATIMAGQNDILAAYAQVKAGTLDIEVAKRDMNAQGKALAAVINDIYNTGAHVLFVKLPNLGFSPLARADGSLGQDRLRELTLALNNGLLTNVRNDGLRIGLVNFYDRTFDIDRRPNDYGVSDMASAVCKSTVYRPDGSAVTPAVPAAPGGDQLLYCNTLTLDRSAETFFWSDSINLSPRAHAYLAELAYRRAFDETF</sequence>
<evidence type="ECO:0000313" key="2">
    <source>
        <dbReference type="Proteomes" id="UP000269265"/>
    </source>
</evidence>
<dbReference type="InterPro" id="IPR001087">
    <property type="entry name" value="GDSL"/>
</dbReference>
<dbReference type="Gene3D" id="3.40.50.1110">
    <property type="entry name" value="SGNH hydrolase"/>
    <property type="match status" value="1"/>
</dbReference>
<dbReference type="SUPFAM" id="SSF52266">
    <property type="entry name" value="SGNH hydrolase"/>
    <property type="match status" value="1"/>
</dbReference>
<evidence type="ECO:0000313" key="1">
    <source>
        <dbReference type="EMBL" id="RRS04911.1"/>
    </source>
</evidence>
<dbReference type="EMBL" id="RSED01000005">
    <property type="protein sequence ID" value="RRS04911.1"/>
    <property type="molecule type" value="Genomic_DNA"/>
</dbReference>
<dbReference type="InterPro" id="IPR036514">
    <property type="entry name" value="SGNH_hydro_sf"/>
</dbReference>
<protein>
    <recommendedName>
        <fullName evidence="3">Phospholipase/lecithinase/hemolysin</fullName>
    </recommendedName>
</protein>
<dbReference type="AlphaFoldDB" id="A0A3R8TUA3"/>
<gene>
    <name evidence="1" type="ORF">EIP75_08020</name>
</gene>